<keyword evidence="1" id="KW-0472">Membrane</keyword>
<dbReference type="EMBL" id="JADBGQ010000004">
    <property type="protein sequence ID" value="KAG5400446.1"/>
    <property type="molecule type" value="Genomic_DNA"/>
</dbReference>
<organism evidence="2 3">
    <name type="scientific">Brassica rapa subsp. trilocularis</name>
    <dbReference type="NCBI Taxonomy" id="1813537"/>
    <lineage>
        <taxon>Eukaryota</taxon>
        <taxon>Viridiplantae</taxon>
        <taxon>Streptophyta</taxon>
        <taxon>Embryophyta</taxon>
        <taxon>Tracheophyta</taxon>
        <taxon>Spermatophyta</taxon>
        <taxon>Magnoliopsida</taxon>
        <taxon>eudicotyledons</taxon>
        <taxon>Gunneridae</taxon>
        <taxon>Pentapetalae</taxon>
        <taxon>rosids</taxon>
        <taxon>malvids</taxon>
        <taxon>Brassicales</taxon>
        <taxon>Brassicaceae</taxon>
        <taxon>Brassiceae</taxon>
        <taxon>Brassica</taxon>
    </lineage>
</organism>
<keyword evidence="1" id="KW-0812">Transmembrane</keyword>
<keyword evidence="3" id="KW-1185">Reference proteome</keyword>
<evidence type="ECO:0000256" key="1">
    <source>
        <dbReference type="SAM" id="Phobius"/>
    </source>
</evidence>
<keyword evidence="1" id="KW-1133">Transmembrane helix</keyword>
<evidence type="ECO:0000313" key="2">
    <source>
        <dbReference type="EMBL" id="KAG5400446.1"/>
    </source>
</evidence>
<protein>
    <submittedName>
        <fullName evidence="2">Uncharacterized protein</fullName>
    </submittedName>
</protein>
<sequence length="78" mass="9134">MFATDCATYGWFWRRCKRLSVIHSGTPYMRCTCVQQEYMCTCVLCIMLIWFAVKVCIDFALVYRVSMFAADCVTYGRV</sequence>
<dbReference type="Proteomes" id="UP000823674">
    <property type="component" value="Chromosome A04"/>
</dbReference>
<gene>
    <name evidence="2" type="primary">A04g503250.1_BraROA</name>
    <name evidence="2" type="ORF">IGI04_015053</name>
</gene>
<name>A0ABQ7MS01_BRACM</name>
<reference evidence="2 3" key="1">
    <citation type="submission" date="2021-03" db="EMBL/GenBank/DDBJ databases">
        <authorList>
            <person name="King G.J."/>
            <person name="Bancroft I."/>
            <person name="Baten A."/>
            <person name="Bloomfield J."/>
            <person name="Borpatragohain P."/>
            <person name="He Z."/>
            <person name="Irish N."/>
            <person name="Irwin J."/>
            <person name="Liu K."/>
            <person name="Mauleon R.P."/>
            <person name="Moore J."/>
            <person name="Morris R."/>
            <person name="Ostergaard L."/>
            <person name="Wang B."/>
            <person name="Wells R."/>
        </authorList>
    </citation>
    <scope>NUCLEOTIDE SEQUENCE [LARGE SCALE GENOMIC DNA]</scope>
    <source>
        <strain evidence="2">R-o-18</strain>
        <tissue evidence="2">Leaf</tissue>
    </source>
</reference>
<feature type="transmembrane region" description="Helical" evidence="1">
    <location>
        <begin position="38"/>
        <end position="61"/>
    </location>
</feature>
<proteinExistence type="predicted"/>
<evidence type="ECO:0000313" key="3">
    <source>
        <dbReference type="Proteomes" id="UP000823674"/>
    </source>
</evidence>
<accession>A0ABQ7MS01</accession>
<comment type="caution">
    <text evidence="2">The sequence shown here is derived from an EMBL/GenBank/DDBJ whole genome shotgun (WGS) entry which is preliminary data.</text>
</comment>